<evidence type="ECO:0008006" key="4">
    <source>
        <dbReference type="Google" id="ProtNLM"/>
    </source>
</evidence>
<feature type="chain" id="PRO_5045947253" description="Lysozyme inhibitor LprI N-terminal domain-containing protein" evidence="1">
    <location>
        <begin position="25"/>
        <end position="166"/>
    </location>
</feature>
<dbReference type="RefSeq" id="WP_285670406.1">
    <property type="nucleotide sequence ID" value="NZ_BSYI01000005.1"/>
</dbReference>
<protein>
    <recommendedName>
        <fullName evidence="4">Lysozyme inhibitor LprI N-terminal domain-containing protein</fullName>
    </recommendedName>
</protein>
<dbReference type="EMBL" id="BSYI01000005">
    <property type="protein sequence ID" value="GMG81690.1"/>
    <property type="molecule type" value="Genomic_DNA"/>
</dbReference>
<organism evidence="2 3">
    <name type="scientific">Paralimibaculum aggregatum</name>
    <dbReference type="NCBI Taxonomy" id="3036245"/>
    <lineage>
        <taxon>Bacteria</taxon>
        <taxon>Pseudomonadati</taxon>
        <taxon>Pseudomonadota</taxon>
        <taxon>Alphaproteobacteria</taxon>
        <taxon>Rhodobacterales</taxon>
        <taxon>Paracoccaceae</taxon>
        <taxon>Paralimibaculum</taxon>
    </lineage>
</organism>
<feature type="signal peptide" evidence="1">
    <location>
        <begin position="1"/>
        <end position="24"/>
    </location>
</feature>
<comment type="caution">
    <text evidence="2">The sequence shown here is derived from an EMBL/GenBank/DDBJ whole genome shotgun (WGS) entry which is preliminary data.</text>
</comment>
<dbReference type="Proteomes" id="UP001239909">
    <property type="component" value="Unassembled WGS sequence"/>
</dbReference>
<proteinExistence type="predicted"/>
<gene>
    <name evidence="2" type="ORF">LNKW23_09030</name>
</gene>
<name>A0ABQ6LEB4_9RHOB</name>
<sequence>MNGGWITVAGIALCALLAGGMARAGDAAADPAPCRQEALAAARAACIDLATEQLLNAVEADLERFGAGAQAADPAALEGFLGEARAAQRGWRAGLAGRCPGRGLAPARCRHAAAARRAEELDRLIADGRARLGIAAPYAGYRPRLEIHPGRAGRFGVEVIIDAPAP</sequence>
<evidence type="ECO:0000313" key="3">
    <source>
        <dbReference type="Proteomes" id="UP001239909"/>
    </source>
</evidence>
<keyword evidence="3" id="KW-1185">Reference proteome</keyword>
<evidence type="ECO:0000313" key="2">
    <source>
        <dbReference type="EMBL" id="GMG81690.1"/>
    </source>
</evidence>
<reference evidence="2 3" key="1">
    <citation type="submission" date="2023-04" db="EMBL/GenBank/DDBJ databases">
        <title>Marinoamorphus aggregata gen. nov., sp. Nov., isolate from tissue of brittle star Ophioplocus japonicus.</title>
        <authorList>
            <person name="Kawano K."/>
            <person name="Sawayama S."/>
            <person name="Nakagawa S."/>
        </authorList>
    </citation>
    <scope>NUCLEOTIDE SEQUENCE [LARGE SCALE GENOMIC DNA]</scope>
    <source>
        <strain evidence="2 3">NKW23</strain>
    </source>
</reference>
<evidence type="ECO:0000256" key="1">
    <source>
        <dbReference type="SAM" id="SignalP"/>
    </source>
</evidence>
<accession>A0ABQ6LEB4</accession>
<keyword evidence="1" id="KW-0732">Signal</keyword>